<dbReference type="GO" id="GO:0005856">
    <property type="term" value="C:cytoskeleton"/>
    <property type="evidence" value="ECO:0007669"/>
    <property type="project" value="TreeGrafter"/>
</dbReference>
<sequence length="298" mass="33400">MPSSSGTIPGDTEQRVSVPIPRSLHELKGHANKHFGVRAQKPLRMYHHGKVVITHAQHVTNLKDGDVVVVTVTDEEQGPPPISTHQAHYVPHRLEAKKPPPAQDGPGEGVPFDGKSSYTVDYIPHPLEVRDKAKPPRNVWEPGRTEARTGKSTYNSEFPWHAVKPPESSKKQVPPAAHVPFEGLTSYQHDYIKHPNRPRSATGRPKPQMPASGPFDGTTTYTTDYKRFHVPQARPLKPQDGVLKTDKNPFEGASEYRREYLKHPLQGPEILHIEPDLRRLDVWPKRPATEQGASGRRN</sequence>
<dbReference type="Proteomes" id="UP000604046">
    <property type="component" value="Unassembled WGS sequence"/>
</dbReference>
<dbReference type="EMBL" id="CAJNDS010000153">
    <property type="protein sequence ID" value="CAE6971127.1"/>
    <property type="molecule type" value="Genomic_DNA"/>
</dbReference>
<protein>
    <submittedName>
        <fullName evidence="3">Uncharacterized protein</fullName>
    </submittedName>
</protein>
<dbReference type="OrthoDB" id="365640at2759"/>
<organism evidence="3 4">
    <name type="scientific">Symbiodinium natans</name>
    <dbReference type="NCBI Taxonomy" id="878477"/>
    <lineage>
        <taxon>Eukaryota</taxon>
        <taxon>Sar</taxon>
        <taxon>Alveolata</taxon>
        <taxon>Dinophyceae</taxon>
        <taxon>Suessiales</taxon>
        <taxon>Symbiodiniaceae</taxon>
        <taxon>Symbiodinium</taxon>
    </lineage>
</organism>
<evidence type="ECO:0000256" key="2">
    <source>
        <dbReference type="SAM" id="MobiDB-lite"/>
    </source>
</evidence>
<name>A0A812I2Y2_9DINO</name>
<reference evidence="3" key="1">
    <citation type="submission" date="2021-02" db="EMBL/GenBank/DDBJ databases">
        <authorList>
            <person name="Dougan E. K."/>
            <person name="Rhodes N."/>
            <person name="Thang M."/>
            <person name="Chan C."/>
        </authorList>
    </citation>
    <scope>NUCLEOTIDE SEQUENCE</scope>
</reference>
<dbReference type="AlphaFoldDB" id="A0A812I2Y2"/>
<dbReference type="GO" id="GO:0008017">
    <property type="term" value="F:microtubule binding"/>
    <property type="evidence" value="ECO:0007669"/>
    <property type="project" value="InterPro"/>
</dbReference>
<dbReference type="PANTHER" id="PTHR31516:SF17">
    <property type="entry name" value="STABILIZER OF AXONEMAL MICROTUBULES 2"/>
    <property type="match status" value="1"/>
</dbReference>
<gene>
    <name evidence="3" type="ORF">SNAT2548_LOCUS2561</name>
</gene>
<feature type="region of interest" description="Disordered" evidence="2">
    <location>
        <begin position="195"/>
        <end position="216"/>
    </location>
</feature>
<keyword evidence="4" id="KW-1185">Reference proteome</keyword>
<evidence type="ECO:0000313" key="3">
    <source>
        <dbReference type="EMBL" id="CAE6971127.1"/>
    </source>
</evidence>
<proteinExistence type="inferred from homology"/>
<evidence type="ECO:0000256" key="1">
    <source>
        <dbReference type="ARBA" id="ARBA00008738"/>
    </source>
</evidence>
<accession>A0A812I2Y2</accession>
<comment type="similarity">
    <text evidence="1">Belongs to the FAM154 family.</text>
</comment>
<feature type="region of interest" description="Disordered" evidence="2">
    <location>
        <begin position="133"/>
        <end position="152"/>
    </location>
</feature>
<comment type="caution">
    <text evidence="3">The sequence shown here is derived from an EMBL/GenBank/DDBJ whole genome shotgun (WGS) entry which is preliminary data.</text>
</comment>
<dbReference type="InterPro" id="IPR033336">
    <property type="entry name" value="SAXO1/2"/>
</dbReference>
<dbReference type="PANTHER" id="PTHR31516">
    <property type="entry name" value="STABILIZER OF AXONEMAL MICROTUBULES 2"/>
    <property type="match status" value="1"/>
</dbReference>
<evidence type="ECO:0000313" key="4">
    <source>
        <dbReference type="Proteomes" id="UP000604046"/>
    </source>
</evidence>